<keyword evidence="9" id="KW-0456">Lyase</keyword>
<reference evidence="19" key="1">
    <citation type="submission" date="2022-09" db="EMBL/GenBank/DDBJ databases">
        <title>Characterization of three MwoI isoschizomers from sequenced genome and metagenomes.</title>
        <authorList>
            <person name="Fomenkov A."/>
            <person name="Xu S.Y."/>
            <person name="Roberts R.J."/>
        </authorList>
    </citation>
    <scope>NUCLEOTIDE SEQUENCE</scope>
    <source>
        <strain evidence="19">DSM 2970</strain>
    </source>
</reference>
<evidence type="ECO:0000313" key="18">
    <source>
        <dbReference type="EMBL" id="MEJ8541962.1"/>
    </source>
</evidence>
<sequence length="419" mass="46268">MEILPEKPVIIKDEVSTRFEAARILREHPRDLVILENIKESDIPVISGLCNTREKIALSLNCRVNEITGRIVDAMENPTPLGRARSLKGYSSGEADLSRLPVLTHYRKDGGPYITAGVIFARDPETGTRNASIHRMMVMGKDRMAVRIVPRHLYTYHQRAEAMGRDLEIAVAIGLDPATLLATTTSIPIDADEMEVANTFHDGGLQLVKCEGVELEVPPAEIILEGRILNGVREREGPFVDLTDTYDVVRKEPVIRVERMHIREDAMYHAILPAGFEHRLLQGLPQEPRIYRAVQNTVPTVKDVVLTEGGCCWLHAAVSIRKQTQGDGKNVIMAALAAHPSLKHVVVVDDDINVFDPEEIEYAIATRVKGDDDIVVVPGARGSSLDPAALPDGTTTKVGVDATIPLDRSKKFQRVSRSE</sequence>
<gene>
    <name evidence="19" type="ORF">N5910_09165</name>
    <name evidence="18" type="ORF">U2150_00400</name>
</gene>
<dbReference type="EMBL" id="CP104550">
    <property type="protein sequence ID" value="UXH32653.1"/>
    <property type="molecule type" value="Genomic_DNA"/>
</dbReference>
<keyword evidence="7" id="KW-0464">Manganese</keyword>
<dbReference type="GO" id="GO:0016831">
    <property type="term" value="F:carboxy-lyase activity"/>
    <property type="evidence" value="ECO:0007669"/>
    <property type="project" value="UniProtKB-KW"/>
</dbReference>
<dbReference type="EMBL" id="JAXUHJ010000003">
    <property type="protein sequence ID" value="MEJ8541962.1"/>
    <property type="molecule type" value="Genomic_DNA"/>
</dbReference>
<dbReference type="SUPFAM" id="SSF143968">
    <property type="entry name" value="UbiD C-terminal domain-like"/>
    <property type="match status" value="1"/>
</dbReference>
<evidence type="ECO:0000256" key="8">
    <source>
        <dbReference type="ARBA" id="ARBA00023229"/>
    </source>
</evidence>
<dbReference type="GeneID" id="58979433"/>
<evidence type="ECO:0000259" key="15">
    <source>
        <dbReference type="Pfam" id="PF01977"/>
    </source>
</evidence>
<dbReference type="GO" id="GO:0008299">
    <property type="term" value="P:isoprenoid biosynthetic process"/>
    <property type="evidence" value="ECO:0007669"/>
    <property type="project" value="UniProtKB-KW"/>
</dbReference>
<dbReference type="RefSeq" id="WP_074359837.1">
    <property type="nucleotide sequence ID" value="NZ_CP104550.1"/>
</dbReference>
<dbReference type="GeneID" id="75107419"/>
<evidence type="ECO:0000313" key="19">
    <source>
        <dbReference type="EMBL" id="UXH32653.1"/>
    </source>
</evidence>
<comment type="catalytic activity">
    <reaction evidence="10">
        <text>(2E)-3-methyl-5-phosphooxypent-2-enoate + H(+) = isopentenyl phosphate + CO2</text>
        <dbReference type="Rhea" id="RHEA:78971"/>
        <dbReference type="ChEBI" id="CHEBI:15378"/>
        <dbReference type="ChEBI" id="CHEBI:16526"/>
        <dbReference type="ChEBI" id="CHEBI:65078"/>
        <dbReference type="ChEBI" id="CHEBI:229665"/>
        <dbReference type="EC" id="4.1.1.126"/>
    </reaction>
    <physiologicalReaction direction="left-to-right" evidence="10">
        <dbReference type="Rhea" id="RHEA:78972"/>
    </physiologicalReaction>
</comment>
<protein>
    <recommendedName>
        <fullName evidence="13">Anhydromevalonate phosphate decarboxylase</fullName>
        <ecNumber evidence="12">4.1.1.126</ecNumber>
    </recommendedName>
</protein>
<dbReference type="Pfam" id="PF20695">
    <property type="entry name" value="UbiD_N"/>
    <property type="match status" value="1"/>
</dbReference>
<comment type="function">
    <text evidence="11">Catalyzes the conversion of trans-anhydromevalonate 5-phosphate (tAHMP) into isopentenyl phosphate. Involved in the archaeal mevalonate (MVA) pathway, which provides fundamental precursors for isoprenoid biosynthesis, such as isopentenyl diphosphate (IPP) and dimethylallyl diphosphate (DMAPP).</text>
</comment>
<proteinExistence type="inferred from homology"/>
<dbReference type="Gene3D" id="3.40.1670.10">
    <property type="entry name" value="UbiD C-terminal domain-like"/>
    <property type="match status" value="1"/>
</dbReference>
<accession>A0A9E7RWQ8</accession>
<dbReference type="Proteomes" id="UP001065373">
    <property type="component" value="Chromosome"/>
</dbReference>
<organism evidence="19">
    <name type="scientific">Methanothermobacter wolfeii</name>
    <name type="common">Methanobacterium wolfei</name>
    <dbReference type="NCBI Taxonomy" id="145261"/>
    <lineage>
        <taxon>Archaea</taxon>
        <taxon>Methanobacteriati</taxon>
        <taxon>Methanobacteriota</taxon>
        <taxon>Methanomada group</taxon>
        <taxon>Methanobacteria</taxon>
        <taxon>Methanobacteriales</taxon>
        <taxon>Methanobacteriaceae</taxon>
        <taxon>Methanothermobacter</taxon>
    </lineage>
</organism>
<dbReference type="Pfam" id="PF01977">
    <property type="entry name" value="UbiD"/>
    <property type="match status" value="1"/>
</dbReference>
<evidence type="ECO:0000313" key="20">
    <source>
        <dbReference type="Proteomes" id="UP001369247"/>
    </source>
</evidence>
<evidence type="ECO:0000256" key="12">
    <source>
        <dbReference type="ARBA" id="ARBA00049727"/>
    </source>
</evidence>
<evidence type="ECO:0000256" key="6">
    <source>
        <dbReference type="ARBA" id="ARBA00022793"/>
    </source>
</evidence>
<dbReference type="Proteomes" id="UP001369247">
    <property type="component" value="Unassembled WGS sequence"/>
</dbReference>
<keyword evidence="5" id="KW-0288">FMN</keyword>
<evidence type="ECO:0000256" key="13">
    <source>
        <dbReference type="ARBA" id="ARBA00049754"/>
    </source>
</evidence>
<dbReference type="InterPro" id="IPR002830">
    <property type="entry name" value="UbiD"/>
</dbReference>
<dbReference type="Pfam" id="PF20696">
    <property type="entry name" value="UbiD_C"/>
    <property type="match status" value="1"/>
</dbReference>
<evidence type="ECO:0000259" key="16">
    <source>
        <dbReference type="Pfam" id="PF20695"/>
    </source>
</evidence>
<dbReference type="GO" id="GO:0005737">
    <property type="term" value="C:cytoplasm"/>
    <property type="evidence" value="ECO:0007669"/>
    <property type="project" value="TreeGrafter"/>
</dbReference>
<dbReference type="PANTHER" id="PTHR30108">
    <property type="entry name" value="3-OCTAPRENYL-4-HYDROXYBENZOATE CARBOXY-LYASE-RELATED"/>
    <property type="match status" value="1"/>
</dbReference>
<reference evidence="18 20" key="2">
    <citation type="submission" date="2023-12" db="EMBL/GenBank/DDBJ databases">
        <title>Phenotypic and Genomic Characterization of Methanothermobacter wolfeii Strain BSEL, a CO2-Capturing Archaeon with Minimal Nutrient Requirements.</title>
        <authorList>
            <person name="Ale Enriquez F."/>
            <person name="Ahring B.K."/>
        </authorList>
    </citation>
    <scope>NUCLEOTIDE SEQUENCE [LARGE SCALE GENOMIC DNA]</scope>
    <source>
        <strain evidence="18 20">BSEL-1</strain>
    </source>
</reference>
<evidence type="ECO:0000256" key="5">
    <source>
        <dbReference type="ARBA" id="ARBA00022643"/>
    </source>
</evidence>
<evidence type="ECO:0000256" key="4">
    <source>
        <dbReference type="ARBA" id="ARBA00022630"/>
    </source>
</evidence>
<dbReference type="EC" id="4.1.1.126" evidence="12"/>
<comment type="cofactor">
    <cofactor evidence="14">
        <name>prenylated FMN</name>
        <dbReference type="ChEBI" id="CHEBI:87746"/>
    </cofactor>
</comment>
<evidence type="ECO:0000256" key="3">
    <source>
        <dbReference type="ARBA" id="ARBA00010021"/>
    </source>
</evidence>
<evidence type="ECO:0000256" key="11">
    <source>
        <dbReference type="ARBA" id="ARBA00049583"/>
    </source>
</evidence>
<evidence type="ECO:0000259" key="17">
    <source>
        <dbReference type="Pfam" id="PF20696"/>
    </source>
</evidence>
<dbReference type="KEGG" id="mwo:MWSIV6_1774"/>
<comment type="cofactor">
    <cofactor evidence="1">
        <name>Mn(2+)</name>
        <dbReference type="ChEBI" id="CHEBI:29035"/>
    </cofactor>
</comment>
<dbReference type="InterPro" id="IPR048304">
    <property type="entry name" value="UbiD_Rift_dom"/>
</dbReference>
<comment type="similarity">
    <text evidence="3">Belongs to the UbiD family.</text>
</comment>
<keyword evidence="4" id="KW-0285">Flavoprotein</keyword>
<dbReference type="InterPro" id="IPR049383">
    <property type="entry name" value="UbiD-like_N"/>
</dbReference>
<keyword evidence="8" id="KW-0414">Isoprene biosynthesis</keyword>
<dbReference type="PANTHER" id="PTHR30108:SF21">
    <property type="entry name" value="4-HYDROXYBENZOATE DECARBOXYLASE"/>
    <property type="match status" value="1"/>
</dbReference>
<dbReference type="SMR" id="A0A9E7RWQ8"/>
<evidence type="ECO:0000256" key="10">
    <source>
        <dbReference type="ARBA" id="ARBA00049054"/>
    </source>
</evidence>
<evidence type="ECO:0000256" key="9">
    <source>
        <dbReference type="ARBA" id="ARBA00023239"/>
    </source>
</evidence>
<dbReference type="AlphaFoldDB" id="A0A9E7RWQ8"/>
<dbReference type="SUPFAM" id="SSF50475">
    <property type="entry name" value="FMN-binding split barrel"/>
    <property type="match status" value="1"/>
</dbReference>
<feature type="domain" description="3-octaprenyl-4-hydroxybenzoate carboxy-lyase-like C-terminal" evidence="17">
    <location>
        <begin position="281"/>
        <end position="402"/>
    </location>
</feature>
<dbReference type="InterPro" id="IPR049381">
    <property type="entry name" value="UbiD-like_C"/>
</dbReference>
<keyword evidence="20" id="KW-1185">Reference proteome</keyword>
<dbReference type="NCBIfam" id="TIGR00148">
    <property type="entry name" value="UbiD family decarboxylase"/>
    <property type="match status" value="1"/>
</dbReference>
<feature type="domain" description="3-octaprenyl-4-hydroxybenzoate carboxy-lyase-like Rift-related" evidence="15">
    <location>
        <begin position="93"/>
        <end position="274"/>
    </location>
</feature>
<comment type="pathway">
    <text evidence="2">Isoprenoid biosynthesis; isopentenyl diphosphate biosynthesis via mevalonate pathway.</text>
</comment>
<evidence type="ECO:0000256" key="2">
    <source>
        <dbReference type="ARBA" id="ARBA00005092"/>
    </source>
</evidence>
<keyword evidence="6" id="KW-0210">Decarboxylase</keyword>
<feature type="domain" description="3-octaprenyl-4-hydroxybenzoate carboxy-lyase-like N-terminal" evidence="16">
    <location>
        <begin position="9"/>
        <end position="75"/>
    </location>
</feature>
<evidence type="ECO:0000256" key="14">
    <source>
        <dbReference type="ARBA" id="ARBA00049936"/>
    </source>
</evidence>
<evidence type="ECO:0000256" key="1">
    <source>
        <dbReference type="ARBA" id="ARBA00001936"/>
    </source>
</evidence>
<evidence type="ECO:0000256" key="7">
    <source>
        <dbReference type="ARBA" id="ARBA00023211"/>
    </source>
</evidence>
<dbReference type="FunFam" id="3.40.1670.10:FF:000003">
    <property type="entry name" value="Phenolic acid decarboxylase"/>
    <property type="match status" value="1"/>
</dbReference>
<name>A0A9E7RWQ8_METWO</name>